<proteinExistence type="predicted"/>
<dbReference type="AlphaFoldDB" id="A0AAV9TX95"/>
<feature type="region of interest" description="Disordered" evidence="1">
    <location>
        <begin position="152"/>
        <end position="217"/>
    </location>
</feature>
<evidence type="ECO:0000313" key="3">
    <source>
        <dbReference type="Proteomes" id="UP001375240"/>
    </source>
</evidence>
<dbReference type="PANTHER" id="PTHR35179:SF2">
    <property type="entry name" value="START DOMAIN-CONTAINING PROTEIN"/>
    <property type="match status" value="1"/>
</dbReference>
<feature type="compositionally biased region" description="Low complexity" evidence="1">
    <location>
        <begin position="170"/>
        <end position="187"/>
    </location>
</feature>
<evidence type="ECO:0000256" key="1">
    <source>
        <dbReference type="SAM" id="MobiDB-lite"/>
    </source>
</evidence>
<gene>
    <name evidence="2" type="ORF">TWF696_003478</name>
</gene>
<keyword evidence="3" id="KW-1185">Reference proteome</keyword>
<feature type="compositionally biased region" description="Basic residues" evidence="1">
    <location>
        <begin position="207"/>
        <end position="217"/>
    </location>
</feature>
<dbReference type="EMBL" id="JAVHNQ010000018">
    <property type="protein sequence ID" value="KAK6330382.1"/>
    <property type="molecule type" value="Genomic_DNA"/>
</dbReference>
<sequence>MAVQTASTSNGRNIYEELKAKPSTIISPSFLKSQSKSYEDVLSEPLISDIHTVSSYNWLASDKASDGSNTPIIQVPGAPPLVTFPDTERLQLSPDSGHHFIDQNAARMNRRGMIPGLAACHVYRRKFNVQDYDIITDRNNLMKLFELLQSNEPPHNEVDDSIQLSRVPLGPGSRRGSWRGRGAPRGASGEGFSRQPTFPPRASARGRGGRPRGRARGGHFEAIPAMSRRPESTRIDVDVVSGYDHEKGTYIYDPDSASQTLILTRWEPLDEEIIYPERDFRGFGFGFLRATRDFLSVDADENVVKRDADEVTGFHCLVEYNLLGKRILVRYHADGADMDVKQFVNWSVGRGLRDLNDDDEGEEDDLDEEDEDETDTFDLLDAFSTLKVAEDKPQKASKEDVVGEKHDLQVPKETVRTSLPDIPLEIVHTPNFAFPHSRLLQVKTRGKYAGLDREKLHLQLFFSQTTRAYIAYHTRGNFPRTDAMQEDIGNDLKAWGEKNATVLGGLTELLGKVKEAVAGIGGKGAILVSAEEAEAGLAVHQRR</sequence>
<dbReference type="PANTHER" id="PTHR35179">
    <property type="entry name" value="PROTEIN CBG02620"/>
    <property type="match status" value="1"/>
</dbReference>
<name>A0AAV9TX95_9PEZI</name>
<protein>
    <submittedName>
        <fullName evidence="2">Uncharacterized protein</fullName>
    </submittedName>
</protein>
<comment type="caution">
    <text evidence="2">The sequence shown here is derived from an EMBL/GenBank/DDBJ whole genome shotgun (WGS) entry which is preliminary data.</text>
</comment>
<dbReference type="Proteomes" id="UP001375240">
    <property type="component" value="Unassembled WGS sequence"/>
</dbReference>
<accession>A0AAV9TX95</accession>
<evidence type="ECO:0000313" key="2">
    <source>
        <dbReference type="EMBL" id="KAK6330382.1"/>
    </source>
</evidence>
<organism evidence="2 3">
    <name type="scientific">Orbilia brochopaga</name>
    <dbReference type="NCBI Taxonomy" id="3140254"/>
    <lineage>
        <taxon>Eukaryota</taxon>
        <taxon>Fungi</taxon>
        <taxon>Dikarya</taxon>
        <taxon>Ascomycota</taxon>
        <taxon>Pezizomycotina</taxon>
        <taxon>Orbiliomycetes</taxon>
        <taxon>Orbiliales</taxon>
        <taxon>Orbiliaceae</taxon>
        <taxon>Orbilia</taxon>
    </lineage>
</organism>
<reference evidence="2 3" key="1">
    <citation type="submission" date="2019-10" db="EMBL/GenBank/DDBJ databases">
        <authorList>
            <person name="Palmer J.M."/>
        </authorList>
    </citation>
    <scope>NUCLEOTIDE SEQUENCE [LARGE SCALE GENOMIC DNA]</scope>
    <source>
        <strain evidence="2 3">TWF696</strain>
    </source>
</reference>